<evidence type="ECO:0000313" key="9">
    <source>
        <dbReference type="EMBL" id="RIY38709.1"/>
    </source>
</evidence>
<feature type="domain" description="RCK C-terminal" evidence="8">
    <location>
        <begin position="142"/>
        <end position="228"/>
    </location>
</feature>
<accession>A0A3A1YNA5</accession>
<evidence type="ECO:0000256" key="3">
    <source>
        <dbReference type="ARBA" id="ARBA00022538"/>
    </source>
</evidence>
<name>A0A3A1YNA5_9GAMM</name>
<dbReference type="InterPro" id="IPR036721">
    <property type="entry name" value="RCK_C_sf"/>
</dbReference>
<dbReference type="InterPro" id="IPR006037">
    <property type="entry name" value="RCK_C"/>
</dbReference>
<sequence>MKIVILGAGKVGTAIIDNFIEDECDIVVVDLDASRLALIAAKYDLVTICGHANDLAVLDRADLKSADLLVAATQDDEVNMLACKIAHELYNVEFKIARIRERRYLEQRERLFKQNIFPVDYIIEPTLIMAKALYNLIRYPGTEYFNYFCENKLALFACQAQYGGIFVGKVGTQAVNELRKLDIALVALIRNQVTIQVNEYTTINAGDQVVLLAEPDNVMLAMSYFQKNLPTPKRIMLAGGSRTNYFLAQFLRAKASIKLFEADKDKAYRLVNELSNVLVIEGDCTDENLLFEERIDSTDIYVATTGQDNVNIMSALLAKRMGAKRALAVVGRTMNKSLIHNDEIDIIYTPQNDLATELRAQGKITAFERVFREPNNLFQVFEVKLGSHFTHKNSEVACTYEQLKLPQGIKFLGVYRKGSFKVISGQTPLNPGDQIIGIGYSNDDLQAFTKLHAKPIYQI</sequence>
<dbReference type="PANTHER" id="PTHR43833:SF5">
    <property type="entry name" value="TRK SYSTEM POTASSIUM UPTAKE PROTEIN TRKA"/>
    <property type="match status" value="1"/>
</dbReference>
<keyword evidence="6" id="KW-0406">Ion transport</keyword>
<dbReference type="OrthoDB" id="9775180at2"/>
<dbReference type="SUPFAM" id="SSF116726">
    <property type="entry name" value="TrkA C-terminal domain-like"/>
    <property type="match status" value="1"/>
</dbReference>
<evidence type="ECO:0000256" key="4">
    <source>
        <dbReference type="ARBA" id="ARBA00022958"/>
    </source>
</evidence>
<dbReference type="PROSITE" id="PS51201">
    <property type="entry name" value="RCK_N"/>
    <property type="match status" value="2"/>
</dbReference>
<dbReference type="InterPro" id="IPR006036">
    <property type="entry name" value="K_uptake_TrkA"/>
</dbReference>
<dbReference type="AlphaFoldDB" id="A0A3A1YNA5"/>
<dbReference type="NCBIfam" id="NF007032">
    <property type="entry name" value="PRK09496.1-4"/>
    <property type="match status" value="1"/>
</dbReference>
<keyword evidence="10" id="KW-1185">Reference proteome</keyword>
<reference evidence="9 10" key="1">
    <citation type="submission" date="2017-08" db="EMBL/GenBank/DDBJ databases">
        <title>Reclassification of Bisgaard taxon 37 and 44.</title>
        <authorList>
            <person name="Christensen H."/>
        </authorList>
    </citation>
    <scope>NUCLEOTIDE SEQUENCE [LARGE SCALE GENOMIC DNA]</scope>
    <source>
        <strain evidence="9 10">EEAB3T1</strain>
    </source>
</reference>
<dbReference type="InterPro" id="IPR036291">
    <property type="entry name" value="NAD(P)-bd_dom_sf"/>
</dbReference>
<feature type="domain" description="RCK N-terminal" evidence="7">
    <location>
        <begin position="232"/>
        <end position="348"/>
    </location>
</feature>
<dbReference type="PANTHER" id="PTHR43833">
    <property type="entry name" value="POTASSIUM CHANNEL PROTEIN 2-RELATED-RELATED"/>
    <property type="match status" value="1"/>
</dbReference>
<evidence type="ECO:0000259" key="8">
    <source>
        <dbReference type="PROSITE" id="PS51202"/>
    </source>
</evidence>
<organism evidence="9 10">
    <name type="scientific">Psittacicella gerlachiana</name>
    <dbReference type="NCBI Taxonomy" id="2028574"/>
    <lineage>
        <taxon>Bacteria</taxon>
        <taxon>Pseudomonadati</taxon>
        <taxon>Pseudomonadota</taxon>
        <taxon>Gammaproteobacteria</taxon>
        <taxon>Pasteurellales</taxon>
        <taxon>Psittacicellaceae</taxon>
        <taxon>Psittacicella</taxon>
    </lineage>
</organism>
<dbReference type="Pfam" id="PF02254">
    <property type="entry name" value="TrkA_N"/>
    <property type="match status" value="2"/>
</dbReference>
<keyword evidence="2" id="KW-0813">Transport</keyword>
<dbReference type="EMBL" id="NRJF01000010">
    <property type="protein sequence ID" value="RIY38709.1"/>
    <property type="molecule type" value="Genomic_DNA"/>
</dbReference>
<dbReference type="InterPro" id="IPR050721">
    <property type="entry name" value="Trk_Ktr_HKT_K-transport"/>
</dbReference>
<dbReference type="Gene3D" id="3.40.50.720">
    <property type="entry name" value="NAD(P)-binding Rossmann-like Domain"/>
    <property type="match status" value="2"/>
</dbReference>
<dbReference type="GO" id="GO:0015079">
    <property type="term" value="F:potassium ion transmembrane transporter activity"/>
    <property type="evidence" value="ECO:0007669"/>
    <property type="project" value="InterPro"/>
</dbReference>
<evidence type="ECO:0000256" key="2">
    <source>
        <dbReference type="ARBA" id="ARBA00022448"/>
    </source>
</evidence>
<evidence type="ECO:0000256" key="5">
    <source>
        <dbReference type="ARBA" id="ARBA00023027"/>
    </source>
</evidence>
<feature type="domain" description="RCK N-terminal" evidence="7">
    <location>
        <begin position="1"/>
        <end position="123"/>
    </location>
</feature>
<evidence type="ECO:0000256" key="1">
    <source>
        <dbReference type="ARBA" id="ARBA00017378"/>
    </source>
</evidence>
<feature type="domain" description="RCK C-terminal" evidence="8">
    <location>
        <begin position="368"/>
        <end position="454"/>
    </location>
</feature>
<keyword evidence="4" id="KW-0630">Potassium</keyword>
<dbReference type="Proteomes" id="UP000265964">
    <property type="component" value="Unassembled WGS sequence"/>
</dbReference>
<keyword evidence="5" id="KW-0520">NAD</keyword>
<dbReference type="PROSITE" id="PS51202">
    <property type="entry name" value="RCK_C"/>
    <property type="match status" value="2"/>
</dbReference>
<protein>
    <recommendedName>
        <fullName evidence="1">Trk system potassium uptake protein TrkA</fullName>
    </recommendedName>
</protein>
<comment type="caution">
    <text evidence="9">The sequence shown here is derived from an EMBL/GenBank/DDBJ whole genome shotgun (WGS) entry which is preliminary data.</text>
</comment>
<dbReference type="Gene3D" id="3.30.70.1450">
    <property type="entry name" value="Regulator of K+ conductance, C-terminal domain"/>
    <property type="match status" value="1"/>
</dbReference>
<dbReference type="RefSeq" id="WP_119533997.1">
    <property type="nucleotide sequence ID" value="NZ_NRJF01000010.1"/>
</dbReference>
<dbReference type="PRINTS" id="PR00335">
    <property type="entry name" value="KUPTAKETRKA"/>
</dbReference>
<evidence type="ECO:0000256" key="6">
    <source>
        <dbReference type="ARBA" id="ARBA00023065"/>
    </source>
</evidence>
<dbReference type="SUPFAM" id="SSF51735">
    <property type="entry name" value="NAD(P)-binding Rossmann-fold domains"/>
    <property type="match status" value="2"/>
</dbReference>
<keyword evidence="3" id="KW-0633">Potassium transport</keyword>
<dbReference type="NCBIfam" id="NF007031">
    <property type="entry name" value="PRK09496.1-2"/>
    <property type="match status" value="1"/>
</dbReference>
<proteinExistence type="predicted"/>
<evidence type="ECO:0000259" key="7">
    <source>
        <dbReference type="PROSITE" id="PS51201"/>
    </source>
</evidence>
<dbReference type="GO" id="GO:0005886">
    <property type="term" value="C:plasma membrane"/>
    <property type="evidence" value="ECO:0007669"/>
    <property type="project" value="InterPro"/>
</dbReference>
<gene>
    <name evidence="9" type="ORF">CKF59_00330</name>
</gene>
<dbReference type="InterPro" id="IPR003148">
    <property type="entry name" value="RCK_N"/>
</dbReference>
<evidence type="ECO:0000313" key="10">
    <source>
        <dbReference type="Proteomes" id="UP000265964"/>
    </source>
</evidence>